<dbReference type="EMBL" id="CH940665">
    <property type="protein sequence ID" value="EDW71131.1"/>
    <property type="molecule type" value="Genomic_DNA"/>
</dbReference>
<evidence type="ECO:0000313" key="4">
    <source>
        <dbReference type="Proteomes" id="UP000008792"/>
    </source>
</evidence>
<dbReference type="Gene3D" id="1.10.418.10">
    <property type="entry name" value="Calponin-like domain"/>
    <property type="match status" value="1"/>
</dbReference>
<dbReference type="Proteomes" id="UP000008792">
    <property type="component" value="Chromosome 6"/>
</dbReference>
<name>B4MF30_DROVI</name>
<gene>
    <name evidence="3" type="primary">Dvir\GJ19072</name>
    <name evidence="2" type="ORF">DVIR88_6g0051</name>
    <name evidence="3" type="ORF">Dvir_GJ19072</name>
</gene>
<reference evidence="3" key="2">
    <citation type="journal article" date="2008" name="Bioinformatics">
        <title>Assembly reconciliation.</title>
        <authorList>
            <person name="Zimin A.V."/>
            <person name="Smith D.R."/>
            <person name="Sutton G."/>
            <person name="Yorke J.A."/>
        </authorList>
    </citation>
    <scope>NUCLEOTIDE SEQUENCE</scope>
    <source>
        <strain evidence="3">TSC#15010-1051.87</strain>
    </source>
</reference>
<reference evidence="2" key="4">
    <citation type="journal article" date="2010" name="Genetics">
        <title>Evolution of a distinct genomic domain in Drosophila: comparative analysis of the dot chromosome in Drosophila melanogaster and Drosophila virilis.</title>
        <authorList>
            <person name="Leung W."/>
            <person name="Shaffer C.D."/>
            <person name="Cordonnier T."/>
            <person name="Wong J."/>
            <person name="Itano M.S."/>
            <person name="Slawson Tempel E.E."/>
            <person name="Kellmann E."/>
            <person name="Desruisseau D.M."/>
            <person name="Cain C."/>
            <person name="Carrasquillo R."/>
            <person name="Chusak T.M."/>
            <person name="Falkowska K."/>
            <person name="Grim K.D."/>
            <person name="Guan R."/>
            <person name="Honeybourne J."/>
            <person name="Khan S."/>
            <person name="Lo L."/>
            <person name="McGaha R."/>
            <person name="Plunkett J."/>
            <person name="Richner J.M."/>
            <person name="Richt R."/>
            <person name="Sabin L."/>
            <person name="Shah A."/>
            <person name="Sharma A."/>
            <person name="Singhal S."/>
            <person name="Song F."/>
            <person name="Swope C."/>
            <person name="Wilen C.B."/>
            <person name="Buhler J."/>
            <person name="Mardis E.R."/>
            <person name="Elgin S.C."/>
        </authorList>
    </citation>
    <scope>NUCLEOTIDE SEQUENCE</scope>
    <source>
        <strain evidence="2">15010-1051.88</strain>
    </source>
</reference>
<dbReference type="GO" id="GO:0008017">
    <property type="term" value="F:microtubule binding"/>
    <property type="evidence" value="ECO:0007669"/>
    <property type="project" value="TreeGrafter"/>
</dbReference>
<dbReference type="PANTHER" id="PTHR12509">
    <property type="entry name" value="SPERMATOGENESIS-ASSOCIATED 4-RELATED"/>
    <property type="match status" value="1"/>
</dbReference>
<dbReference type="AlphaFoldDB" id="B4MF30"/>
<evidence type="ECO:0000313" key="3">
    <source>
        <dbReference type="EMBL" id="EDW71131.1"/>
    </source>
</evidence>
<dbReference type="Pfam" id="PF06294">
    <property type="entry name" value="CH_2"/>
    <property type="match status" value="1"/>
</dbReference>
<accession>B4MF30</accession>
<dbReference type="EMBL" id="CM000831">
    <property type="protein sequence ID" value="ACY70514.1"/>
    <property type="molecule type" value="Genomic_DNA"/>
</dbReference>
<dbReference type="InterPro" id="IPR010441">
    <property type="entry name" value="CH_2"/>
</dbReference>
<dbReference type="InParanoid" id="B4MF30"/>
<dbReference type="OrthoDB" id="193300at2759"/>
<evidence type="ECO:0000259" key="1">
    <source>
        <dbReference type="Pfam" id="PF06294"/>
    </source>
</evidence>
<feature type="domain" description="CH-like" evidence="1">
    <location>
        <begin position="16"/>
        <end position="109"/>
    </location>
</feature>
<reference evidence="3 4" key="1">
    <citation type="journal article" date="2007" name="Nature">
        <title>Evolution of genes and genomes on the Drosophila phylogeny.</title>
        <authorList>
            <consortium name="Drosophila 12 Genomes Consortium"/>
            <person name="Clark A.G."/>
            <person name="Eisen M.B."/>
            <person name="Smith D.R."/>
            <person name="Bergman C.M."/>
            <person name="Oliver B."/>
            <person name="Markow T.A."/>
            <person name="Kaufman T.C."/>
            <person name="Kellis M."/>
            <person name="Gelbart W."/>
            <person name="Iyer V.N."/>
            <person name="Pollard D.A."/>
            <person name="Sackton T.B."/>
            <person name="Larracuente A.M."/>
            <person name="Singh N.D."/>
            <person name="Abad J.P."/>
            <person name="Abt D.N."/>
            <person name="Adryan B."/>
            <person name="Aguade M."/>
            <person name="Akashi H."/>
            <person name="Anderson W.W."/>
            <person name="Aquadro C.F."/>
            <person name="Ardell D.H."/>
            <person name="Arguello R."/>
            <person name="Artieri C.G."/>
            <person name="Barbash D.A."/>
            <person name="Barker D."/>
            <person name="Barsanti P."/>
            <person name="Batterham P."/>
            <person name="Batzoglou S."/>
            <person name="Begun D."/>
            <person name="Bhutkar A."/>
            <person name="Blanco E."/>
            <person name="Bosak S.A."/>
            <person name="Bradley R.K."/>
            <person name="Brand A.D."/>
            <person name="Brent M.R."/>
            <person name="Brooks A.N."/>
            <person name="Brown R.H."/>
            <person name="Butlin R.K."/>
            <person name="Caggese C."/>
            <person name="Calvi B.R."/>
            <person name="Bernardo de Carvalho A."/>
            <person name="Caspi A."/>
            <person name="Castrezana S."/>
            <person name="Celniker S.E."/>
            <person name="Chang J.L."/>
            <person name="Chapple C."/>
            <person name="Chatterji S."/>
            <person name="Chinwalla A."/>
            <person name="Civetta A."/>
            <person name="Clifton S.W."/>
            <person name="Comeron J.M."/>
            <person name="Costello J.C."/>
            <person name="Coyne J.A."/>
            <person name="Daub J."/>
            <person name="David R.G."/>
            <person name="Delcher A.L."/>
            <person name="Delehaunty K."/>
            <person name="Do C.B."/>
            <person name="Ebling H."/>
            <person name="Edwards K."/>
            <person name="Eickbush T."/>
            <person name="Evans J.D."/>
            <person name="Filipski A."/>
            <person name="Findeiss S."/>
            <person name="Freyhult E."/>
            <person name="Fulton L."/>
            <person name="Fulton R."/>
            <person name="Garcia A.C."/>
            <person name="Gardiner A."/>
            <person name="Garfield D.A."/>
            <person name="Garvin B.E."/>
            <person name="Gibson G."/>
            <person name="Gilbert D."/>
            <person name="Gnerre S."/>
            <person name="Godfrey J."/>
            <person name="Good R."/>
            <person name="Gotea V."/>
            <person name="Gravely B."/>
            <person name="Greenberg A.J."/>
            <person name="Griffiths-Jones S."/>
            <person name="Gross S."/>
            <person name="Guigo R."/>
            <person name="Gustafson E.A."/>
            <person name="Haerty W."/>
            <person name="Hahn M.W."/>
            <person name="Halligan D.L."/>
            <person name="Halpern A.L."/>
            <person name="Halter G.M."/>
            <person name="Han M.V."/>
            <person name="Heger A."/>
            <person name="Hillier L."/>
            <person name="Hinrichs A.S."/>
            <person name="Holmes I."/>
            <person name="Hoskins R.A."/>
            <person name="Hubisz M.J."/>
            <person name="Hultmark D."/>
            <person name="Huntley M.A."/>
            <person name="Jaffe D.B."/>
            <person name="Jagadeeshan S."/>
            <person name="Jeck W.R."/>
            <person name="Johnson J."/>
            <person name="Jones C.D."/>
            <person name="Jordan W.C."/>
            <person name="Karpen G.H."/>
            <person name="Kataoka E."/>
            <person name="Keightley P.D."/>
            <person name="Kheradpour P."/>
            <person name="Kirkness E.F."/>
            <person name="Koerich L.B."/>
            <person name="Kristiansen K."/>
            <person name="Kudrna D."/>
            <person name="Kulathinal R.J."/>
            <person name="Kumar S."/>
            <person name="Kwok R."/>
            <person name="Lander E."/>
            <person name="Langley C.H."/>
            <person name="Lapoint R."/>
            <person name="Lazzaro B.P."/>
            <person name="Lee S.J."/>
            <person name="Levesque L."/>
            <person name="Li R."/>
            <person name="Lin C.F."/>
            <person name="Lin M.F."/>
            <person name="Lindblad-Toh K."/>
            <person name="Llopart A."/>
            <person name="Long M."/>
            <person name="Low L."/>
            <person name="Lozovsky E."/>
            <person name="Lu J."/>
            <person name="Luo M."/>
            <person name="Machado C.A."/>
            <person name="Makalowski W."/>
            <person name="Marzo M."/>
            <person name="Matsuda M."/>
            <person name="Matzkin L."/>
            <person name="McAllister B."/>
            <person name="McBride C.S."/>
            <person name="McKernan B."/>
            <person name="McKernan K."/>
            <person name="Mendez-Lago M."/>
            <person name="Minx P."/>
            <person name="Mollenhauer M.U."/>
            <person name="Montooth K."/>
            <person name="Mount S.M."/>
            <person name="Mu X."/>
            <person name="Myers E."/>
            <person name="Negre B."/>
            <person name="Newfeld S."/>
            <person name="Nielsen R."/>
            <person name="Noor M.A."/>
            <person name="O'Grady P."/>
            <person name="Pachter L."/>
            <person name="Papaceit M."/>
            <person name="Parisi M.J."/>
            <person name="Parisi M."/>
            <person name="Parts L."/>
            <person name="Pedersen J.S."/>
            <person name="Pesole G."/>
            <person name="Phillippy A.M."/>
            <person name="Ponting C.P."/>
            <person name="Pop M."/>
            <person name="Porcelli D."/>
            <person name="Powell J.R."/>
            <person name="Prohaska S."/>
            <person name="Pruitt K."/>
            <person name="Puig M."/>
            <person name="Quesneville H."/>
            <person name="Ram K.R."/>
            <person name="Rand D."/>
            <person name="Rasmussen M.D."/>
            <person name="Reed L.K."/>
            <person name="Reenan R."/>
            <person name="Reily A."/>
            <person name="Remington K.A."/>
            <person name="Rieger T.T."/>
            <person name="Ritchie M.G."/>
            <person name="Robin C."/>
            <person name="Rogers Y.H."/>
            <person name="Rohde C."/>
            <person name="Rozas J."/>
            <person name="Rubenfield M.J."/>
            <person name="Ruiz A."/>
            <person name="Russo S."/>
            <person name="Salzberg S.L."/>
            <person name="Sanchez-Gracia A."/>
            <person name="Saranga D.J."/>
            <person name="Sato H."/>
            <person name="Schaeffer S.W."/>
            <person name="Schatz M.C."/>
            <person name="Schlenke T."/>
            <person name="Schwartz R."/>
            <person name="Segarra C."/>
            <person name="Singh R.S."/>
            <person name="Sirot L."/>
            <person name="Sirota M."/>
            <person name="Sisneros N.B."/>
            <person name="Smith C.D."/>
            <person name="Smith T.F."/>
            <person name="Spieth J."/>
            <person name="Stage D.E."/>
            <person name="Stark A."/>
            <person name="Stephan W."/>
            <person name="Strausberg R.L."/>
            <person name="Strempel S."/>
            <person name="Sturgill D."/>
            <person name="Sutton G."/>
            <person name="Sutton G.G."/>
            <person name="Tao W."/>
            <person name="Teichmann S."/>
            <person name="Tobari Y.N."/>
            <person name="Tomimura Y."/>
            <person name="Tsolas J.M."/>
            <person name="Valente V.L."/>
            <person name="Venter E."/>
            <person name="Venter J.C."/>
            <person name="Vicario S."/>
            <person name="Vieira F.G."/>
            <person name="Vilella A.J."/>
            <person name="Villasante A."/>
            <person name="Walenz B."/>
            <person name="Wang J."/>
            <person name="Wasserman M."/>
            <person name="Watts T."/>
            <person name="Wilson D."/>
            <person name="Wilson R.K."/>
            <person name="Wing R.A."/>
            <person name="Wolfner M.F."/>
            <person name="Wong A."/>
            <person name="Wong G.K."/>
            <person name="Wu C.I."/>
            <person name="Wu G."/>
            <person name="Yamamoto D."/>
            <person name="Yang H.P."/>
            <person name="Yang S.P."/>
            <person name="Yorke J.A."/>
            <person name="Yoshida K."/>
            <person name="Zdobnov E."/>
            <person name="Zhang P."/>
            <person name="Zhang Y."/>
            <person name="Zimin A.V."/>
            <person name="Baldwin J."/>
            <person name="Abdouelleil A."/>
            <person name="Abdulkadir J."/>
            <person name="Abebe A."/>
            <person name="Abera B."/>
            <person name="Abreu J."/>
            <person name="Acer S.C."/>
            <person name="Aftuck L."/>
            <person name="Alexander A."/>
            <person name="An P."/>
            <person name="Anderson E."/>
            <person name="Anderson S."/>
            <person name="Arachi H."/>
            <person name="Azer M."/>
            <person name="Bachantsang P."/>
            <person name="Barry A."/>
            <person name="Bayul T."/>
            <person name="Berlin A."/>
            <person name="Bessette D."/>
            <person name="Bloom T."/>
            <person name="Blye J."/>
            <person name="Boguslavskiy L."/>
            <person name="Bonnet C."/>
            <person name="Boukhgalter B."/>
            <person name="Bourzgui I."/>
            <person name="Brown A."/>
            <person name="Cahill P."/>
            <person name="Channer S."/>
            <person name="Cheshatsang Y."/>
            <person name="Chuda L."/>
            <person name="Citroen M."/>
            <person name="Collymore A."/>
            <person name="Cooke P."/>
            <person name="Costello M."/>
            <person name="D'Aco K."/>
            <person name="Daza R."/>
            <person name="De Haan G."/>
            <person name="DeGray S."/>
            <person name="DeMaso C."/>
            <person name="Dhargay N."/>
            <person name="Dooley K."/>
            <person name="Dooley E."/>
            <person name="Doricent M."/>
            <person name="Dorje P."/>
            <person name="Dorjee K."/>
            <person name="Dupes A."/>
            <person name="Elong R."/>
            <person name="Falk J."/>
            <person name="Farina A."/>
            <person name="Faro S."/>
            <person name="Ferguson D."/>
            <person name="Fisher S."/>
            <person name="Foley C.D."/>
            <person name="Franke A."/>
            <person name="Friedrich D."/>
            <person name="Gadbois L."/>
            <person name="Gearin G."/>
            <person name="Gearin C.R."/>
            <person name="Giannoukos G."/>
            <person name="Goode T."/>
            <person name="Graham J."/>
            <person name="Grandbois E."/>
            <person name="Grewal S."/>
            <person name="Gyaltsen K."/>
            <person name="Hafez N."/>
            <person name="Hagos B."/>
            <person name="Hall J."/>
            <person name="Henson C."/>
            <person name="Hollinger A."/>
            <person name="Honan T."/>
            <person name="Huard M.D."/>
            <person name="Hughes L."/>
            <person name="Hurhula B."/>
            <person name="Husby M.E."/>
            <person name="Kamat A."/>
            <person name="Kanga B."/>
            <person name="Kashin S."/>
            <person name="Khazanovich D."/>
            <person name="Kisner P."/>
            <person name="Lance K."/>
            <person name="Lara M."/>
            <person name="Lee W."/>
            <person name="Lennon N."/>
            <person name="Letendre F."/>
            <person name="LeVine R."/>
            <person name="Lipovsky A."/>
            <person name="Liu X."/>
            <person name="Liu J."/>
            <person name="Liu S."/>
            <person name="Lokyitsang T."/>
            <person name="Lokyitsang Y."/>
            <person name="Lubonja R."/>
            <person name="Lui A."/>
            <person name="MacDonald P."/>
            <person name="Magnisalis V."/>
            <person name="Maru K."/>
            <person name="Matthews C."/>
            <person name="McCusker W."/>
            <person name="McDonough S."/>
            <person name="Mehta T."/>
            <person name="Meldrim J."/>
            <person name="Meneus L."/>
            <person name="Mihai O."/>
            <person name="Mihalev A."/>
            <person name="Mihova T."/>
            <person name="Mittelman R."/>
            <person name="Mlenga V."/>
            <person name="Montmayeur A."/>
            <person name="Mulrain L."/>
            <person name="Navidi A."/>
            <person name="Naylor J."/>
            <person name="Negash T."/>
            <person name="Nguyen T."/>
            <person name="Nguyen N."/>
            <person name="Nicol R."/>
            <person name="Norbu C."/>
            <person name="Norbu N."/>
            <person name="Novod N."/>
            <person name="O'Neill B."/>
            <person name="Osman S."/>
            <person name="Markiewicz E."/>
            <person name="Oyono O.L."/>
            <person name="Patti C."/>
            <person name="Phunkhang P."/>
            <person name="Pierre F."/>
            <person name="Priest M."/>
            <person name="Raghuraman S."/>
            <person name="Rege F."/>
            <person name="Reyes R."/>
            <person name="Rise C."/>
            <person name="Rogov P."/>
            <person name="Ross K."/>
            <person name="Ryan E."/>
            <person name="Settipalli S."/>
            <person name="Shea T."/>
            <person name="Sherpa N."/>
            <person name="Shi L."/>
            <person name="Shih D."/>
            <person name="Sparrow T."/>
            <person name="Spaulding J."/>
            <person name="Stalker J."/>
            <person name="Stange-Thomann N."/>
            <person name="Stavropoulos S."/>
            <person name="Stone C."/>
            <person name="Strader C."/>
            <person name="Tesfaye S."/>
            <person name="Thomson T."/>
            <person name="Thoulutsang Y."/>
            <person name="Thoulutsang D."/>
            <person name="Topham K."/>
            <person name="Topping I."/>
            <person name="Tsamla T."/>
            <person name="Vassiliev H."/>
            <person name="Vo A."/>
            <person name="Wangchuk T."/>
            <person name="Wangdi T."/>
            <person name="Weiand M."/>
            <person name="Wilkinson J."/>
            <person name="Wilson A."/>
            <person name="Yadav S."/>
            <person name="Young G."/>
            <person name="Yu Q."/>
            <person name="Zembek L."/>
            <person name="Zhong D."/>
            <person name="Zimmer A."/>
            <person name="Zwirko Z."/>
            <person name="Jaffe D.B."/>
            <person name="Alvarez P."/>
            <person name="Brockman W."/>
            <person name="Butler J."/>
            <person name="Chin C."/>
            <person name="Gnerre S."/>
            <person name="Grabherr M."/>
            <person name="Kleber M."/>
            <person name="Mauceli E."/>
            <person name="MacCallum I."/>
        </authorList>
    </citation>
    <scope>NUCLEOTIDE SEQUENCE [LARGE SCALE GENOMIC DNA]</scope>
    <source>
        <strain evidence="3">TSC#15010-1051.87</strain>
        <strain evidence="4">Tucson 15010-1051.87</strain>
    </source>
</reference>
<dbReference type="KEGG" id="dvi:6636264"/>
<keyword evidence="4" id="KW-1185">Reference proteome</keyword>
<organism evidence="3 4">
    <name type="scientific">Drosophila virilis</name>
    <name type="common">Fruit fly</name>
    <dbReference type="NCBI Taxonomy" id="7244"/>
    <lineage>
        <taxon>Eukaryota</taxon>
        <taxon>Metazoa</taxon>
        <taxon>Ecdysozoa</taxon>
        <taxon>Arthropoda</taxon>
        <taxon>Hexapoda</taxon>
        <taxon>Insecta</taxon>
        <taxon>Pterygota</taxon>
        <taxon>Neoptera</taxon>
        <taxon>Endopterygota</taxon>
        <taxon>Diptera</taxon>
        <taxon>Brachycera</taxon>
        <taxon>Muscomorpha</taxon>
        <taxon>Ephydroidea</taxon>
        <taxon>Drosophilidae</taxon>
        <taxon>Drosophila</taxon>
    </lineage>
</organism>
<dbReference type="InterPro" id="IPR036872">
    <property type="entry name" value="CH_dom_sf"/>
</dbReference>
<reference evidence="3" key="3">
    <citation type="submission" date="2008-06" db="EMBL/GenBank/DDBJ databases">
        <authorList>
            <consortium name="FlyBase"/>
        </authorList>
    </citation>
    <scope>NUCLEOTIDE SEQUENCE</scope>
    <source>
        <strain evidence="3">TSC#15010-1051.87</strain>
    </source>
</reference>
<dbReference type="OMA" id="NWEIFNH"/>
<dbReference type="STRING" id="7244.B4MF30"/>
<protein>
    <recommendedName>
        <fullName evidence="1">CH-like domain-containing protein</fullName>
    </recommendedName>
</protein>
<proteinExistence type="predicted"/>
<dbReference type="PANTHER" id="PTHR12509:SF9">
    <property type="entry name" value="SPERM FLAGELLAR PROTEIN 1 ISOFORM X1"/>
    <property type="match status" value="1"/>
</dbReference>
<dbReference type="HOGENOM" id="CLU_084311_1_0_1"/>
<evidence type="ECO:0000313" key="2">
    <source>
        <dbReference type="EMBL" id="ACY70514.1"/>
    </source>
</evidence>
<dbReference type="GO" id="GO:0005930">
    <property type="term" value="C:axoneme"/>
    <property type="evidence" value="ECO:0007669"/>
    <property type="project" value="TreeGrafter"/>
</dbReference>
<dbReference type="SMR" id="B4MF30"/>
<dbReference type="InterPro" id="IPR052111">
    <property type="entry name" value="Spermatogenesis_Ciliary_MAP"/>
</dbReference>
<dbReference type="GO" id="GO:0051493">
    <property type="term" value="P:regulation of cytoskeleton organization"/>
    <property type="evidence" value="ECO:0007669"/>
    <property type="project" value="TreeGrafter"/>
</dbReference>
<dbReference type="eggNOG" id="ENOG502S497">
    <property type="taxonomic scope" value="Eukaryota"/>
</dbReference>
<sequence length="225" mass="26274">MPFCRTLNAKELQQLDDWMIHKQIKLDNRTRRDLSDVVTVARLFRKLNAKLVDMYNFSSHSSLALKLENWKMFNLKVLRKLGFKLSRNDLEQLASARRTAAESLLYHLMCTERDGLKLKFQPQILPLMTVATQEDIQRVRNSLAANTSDQMPVQLLENDKGPAEDPKNVPYTVYKQLIQEKHKKQKYISSVRHKVKLLQSLILVKEERINNLMKRLATLSKQTSL</sequence>